<evidence type="ECO:0000256" key="3">
    <source>
        <dbReference type="ARBA" id="ARBA00022448"/>
    </source>
</evidence>
<comment type="similarity">
    <text evidence="2">Belongs to the binding-protein-dependent transport system permease family. FecCD subfamily.</text>
</comment>
<dbReference type="Proteomes" id="UP000589036">
    <property type="component" value="Unassembled WGS sequence"/>
</dbReference>
<keyword evidence="6 8" id="KW-1133">Transmembrane helix</keyword>
<protein>
    <submittedName>
        <fullName evidence="9">Iron complex transport system permease protein</fullName>
    </submittedName>
</protein>
<evidence type="ECO:0000256" key="1">
    <source>
        <dbReference type="ARBA" id="ARBA00004651"/>
    </source>
</evidence>
<dbReference type="GO" id="GO:0022857">
    <property type="term" value="F:transmembrane transporter activity"/>
    <property type="evidence" value="ECO:0007669"/>
    <property type="project" value="InterPro"/>
</dbReference>
<evidence type="ECO:0000313" key="10">
    <source>
        <dbReference type="Proteomes" id="UP000589036"/>
    </source>
</evidence>
<feature type="transmembrane region" description="Helical" evidence="8">
    <location>
        <begin position="158"/>
        <end position="181"/>
    </location>
</feature>
<feature type="transmembrane region" description="Helical" evidence="8">
    <location>
        <begin position="276"/>
        <end position="295"/>
    </location>
</feature>
<feature type="transmembrane region" description="Helical" evidence="8">
    <location>
        <begin position="237"/>
        <end position="270"/>
    </location>
</feature>
<dbReference type="InterPro" id="IPR037294">
    <property type="entry name" value="ABC_BtuC-like"/>
</dbReference>
<feature type="transmembrane region" description="Helical" evidence="8">
    <location>
        <begin position="307"/>
        <end position="326"/>
    </location>
</feature>
<dbReference type="EMBL" id="JACCCC010000001">
    <property type="protein sequence ID" value="NYE47361.1"/>
    <property type="molecule type" value="Genomic_DNA"/>
</dbReference>
<dbReference type="GO" id="GO:0005886">
    <property type="term" value="C:plasma membrane"/>
    <property type="evidence" value="ECO:0007669"/>
    <property type="project" value="UniProtKB-SubCell"/>
</dbReference>
<feature type="transmembrane region" description="Helical" evidence="8">
    <location>
        <begin position="66"/>
        <end position="87"/>
    </location>
</feature>
<dbReference type="InterPro" id="IPR000522">
    <property type="entry name" value="ABC_transptr_permease_BtuC"/>
</dbReference>
<name>A0A852TUL2_9ACTN</name>
<dbReference type="PANTHER" id="PTHR30472">
    <property type="entry name" value="FERRIC ENTEROBACTIN TRANSPORT SYSTEM PERMEASE PROTEIN"/>
    <property type="match status" value="1"/>
</dbReference>
<evidence type="ECO:0000256" key="8">
    <source>
        <dbReference type="SAM" id="Phobius"/>
    </source>
</evidence>
<keyword evidence="3" id="KW-0813">Transport</keyword>
<dbReference type="Pfam" id="PF01032">
    <property type="entry name" value="FecCD"/>
    <property type="match status" value="2"/>
</dbReference>
<reference evidence="9 10" key="1">
    <citation type="submission" date="2020-07" db="EMBL/GenBank/DDBJ databases">
        <title>Sequencing the genomes of 1000 actinobacteria strains.</title>
        <authorList>
            <person name="Klenk H.-P."/>
        </authorList>
    </citation>
    <scope>NUCLEOTIDE SEQUENCE [LARGE SCALE GENOMIC DNA]</scope>
    <source>
        <strain evidence="9 10">CXB654</strain>
    </source>
</reference>
<dbReference type="RefSeq" id="WP_179643321.1">
    <property type="nucleotide sequence ID" value="NZ_BAAAYY010000015.1"/>
</dbReference>
<proteinExistence type="inferred from homology"/>
<accession>A0A852TUL2</accession>
<evidence type="ECO:0000313" key="9">
    <source>
        <dbReference type="EMBL" id="NYE47361.1"/>
    </source>
</evidence>
<gene>
    <name evidence="9" type="ORF">HDA32_002481</name>
</gene>
<comment type="subcellular location">
    <subcellularLocation>
        <location evidence="1">Cell membrane</location>
        <topology evidence="1">Multi-pass membrane protein</topology>
    </subcellularLocation>
</comment>
<evidence type="ECO:0000256" key="2">
    <source>
        <dbReference type="ARBA" id="ARBA00007935"/>
    </source>
</evidence>
<feature type="transmembrane region" description="Helical" evidence="8">
    <location>
        <begin position="203"/>
        <end position="225"/>
    </location>
</feature>
<keyword evidence="5 8" id="KW-0812">Transmembrane</keyword>
<feature type="transmembrane region" description="Helical" evidence="8">
    <location>
        <begin position="122"/>
        <end position="146"/>
    </location>
</feature>
<keyword evidence="10" id="KW-1185">Reference proteome</keyword>
<evidence type="ECO:0000256" key="6">
    <source>
        <dbReference type="ARBA" id="ARBA00022989"/>
    </source>
</evidence>
<dbReference type="PANTHER" id="PTHR30472:SF25">
    <property type="entry name" value="ABC TRANSPORTER PERMEASE PROTEIN MJ0876-RELATED"/>
    <property type="match status" value="1"/>
</dbReference>
<organism evidence="9 10">
    <name type="scientific">Spinactinospora alkalitolerans</name>
    <dbReference type="NCBI Taxonomy" id="687207"/>
    <lineage>
        <taxon>Bacteria</taxon>
        <taxon>Bacillati</taxon>
        <taxon>Actinomycetota</taxon>
        <taxon>Actinomycetes</taxon>
        <taxon>Streptosporangiales</taxon>
        <taxon>Nocardiopsidaceae</taxon>
        <taxon>Spinactinospora</taxon>
    </lineage>
</organism>
<comment type="caution">
    <text evidence="9">The sequence shown here is derived from an EMBL/GenBank/DDBJ whole genome shotgun (WGS) entry which is preliminary data.</text>
</comment>
<dbReference type="Gene3D" id="1.10.3470.10">
    <property type="entry name" value="ABC transporter involved in vitamin B12 uptake, BtuC"/>
    <property type="match status" value="1"/>
</dbReference>
<dbReference type="AlphaFoldDB" id="A0A852TUL2"/>
<evidence type="ECO:0000256" key="7">
    <source>
        <dbReference type="ARBA" id="ARBA00023136"/>
    </source>
</evidence>
<feature type="transmembrane region" description="Helical" evidence="8">
    <location>
        <begin position="94"/>
        <end position="116"/>
    </location>
</feature>
<evidence type="ECO:0000256" key="5">
    <source>
        <dbReference type="ARBA" id="ARBA00022692"/>
    </source>
</evidence>
<dbReference type="SUPFAM" id="SSF81345">
    <property type="entry name" value="ABC transporter involved in vitamin B12 uptake, BtuC"/>
    <property type="match status" value="1"/>
</dbReference>
<keyword evidence="7 8" id="KW-0472">Membrane</keyword>
<keyword evidence="4" id="KW-1003">Cell membrane</keyword>
<evidence type="ECO:0000256" key="4">
    <source>
        <dbReference type="ARBA" id="ARBA00022475"/>
    </source>
</evidence>
<sequence length="333" mass="31431">MVGDHLGWRLAVTAAAGVLAVAAAVAALVVGPFPLPLWETVAALAVPQRAPDAARFIVAELRVPRLVSGAGAGVALGVAAALLQVAWRGPVADVRLWGMGGAAMLGAVAAGALASASTPPAAVAALVVVGAVAGAVGAGLVVWPLLRRRGRAGGGGFVVAAGVAVDVACTGAAVAVAVLSVPDAAMVDVSRVVVGATPAVSELAVPVGGAALVLGVAGVAVAWLLPRPAPDAARVVAWAVAGLLCGAAVAVAGPVALAGLAAAGGAWLLVGEHPGWVAAVAAPLGAAVVLACDVAGRVVAPPLEVSAGYLTGAAGLAVAVAVAAAGRRARVAA</sequence>